<protein>
    <submittedName>
        <fullName evidence="2">VOC family protein</fullName>
    </submittedName>
</protein>
<evidence type="ECO:0000313" key="2">
    <source>
        <dbReference type="EMBL" id="MFC6884711.1"/>
    </source>
</evidence>
<dbReference type="SUPFAM" id="SSF54593">
    <property type="entry name" value="Glyoxalase/Bleomycin resistance protein/Dihydroxybiphenyl dioxygenase"/>
    <property type="match status" value="1"/>
</dbReference>
<dbReference type="Pfam" id="PF00903">
    <property type="entry name" value="Glyoxalase"/>
    <property type="match status" value="1"/>
</dbReference>
<sequence length="124" mass="13413">MTVPAFNTVAWFQVGTDAPKEARRFYGDMFGWRFTLDPDEDGYDLITYPGAERPSGGVQHTGDAADNHALFVVLVEDVGAACADTERHGGKVAVPARTTEDGLTFAYLEDPSGNRFGVFTPPTP</sequence>
<evidence type="ECO:0000313" key="3">
    <source>
        <dbReference type="Proteomes" id="UP001596380"/>
    </source>
</evidence>
<proteinExistence type="predicted"/>
<dbReference type="EMBL" id="JBHSXS010000029">
    <property type="protein sequence ID" value="MFC6884711.1"/>
    <property type="molecule type" value="Genomic_DNA"/>
</dbReference>
<dbReference type="CDD" id="cd07247">
    <property type="entry name" value="SgaA_N_like"/>
    <property type="match status" value="1"/>
</dbReference>
<dbReference type="InterPro" id="IPR037523">
    <property type="entry name" value="VOC_core"/>
</dbReference>
<dbReference type="PANTHER" id="PTHR33993">
    <property type="entry name" value="GLYOXALASE-RELATED"/>
    <property type="match status" value="1"/>
</dbReference>
<dbReference type="PROSITE" id="PS51819">
    <property type="entry name" value="VOC"/>
    <property type="match status" value="1"/>
</dbReference>
<feature type="domain" description="VOC" evidence="1">
    <location>
        <begin position="8"/>
        <end position="121"/>
    </location>
</feature>
<dbReference type="RefSeq" id="WP_378049206.1">
    <property type="nucleotide sequence ID" value="NZ_JBHSXE010000001.1"/>
</dbReference>
<comment type="caution">
    <text evidence="2">The sequence shown here is derived from an EMBL/GenBank/DDBJ whole genome shotgun (WGS) entry which is preliminary data.</text>
</comment>
<dbReference type="InterPro" id="IPR004360">
    <property type="entry name" value="Glyas_Fos-R_dOase_dom"/>
</dbReference>
<dbReference type="InterPro" id="IPR052164">
    <property type="entry name" value="Anthracycline_SecMetBiosynth"/>
</dbReference>
<organism evidence="2 3">
    <name type="scientific">Actinomadura yumaensis</name>
    <dbReference type="NCBI Taxonomy" id="111807"/>
    <lineage>
        <taxon>Bacteria</taxon>
        <taxon>Bacillati</taxon>
        <taxon>Actinomycetota</taxon>
        <taxon>Actinomycetes</taxon>
        <taxon>Streptosporangiales</taxon>
        <taxon>Thermomonosporaceae</taxon>
        <taxon>Actinomadura</taxon>
    </lineage>
</organism>
<dbReference type="Proteomes" id="UP001596380">
    <property type="component" value="Unassembled WGS sequence"/>
</dbReference>
<dbReference type="InterPro" id="IPR029068">
    <property type="entry name" value="Glyas_Bleomycin-R_OHBP_Dase"/>
</dbReference>
<keyword evidence="3" id="KW-1185">Reference proteome</keyword>
<evidence type="ECO:0000259" key="1">
    <source>
        <dbReference type="PROSITE" id="PS51819"/>
    </source>
</evidence>
<gene>
    <name evidence="2" type="ORF">ACFQKB_33475</name>
</gene>
<reference evidence="3" key="1">
    <citation type="journal article" date="2019" name="Int. J. Syst. Evol. Microbiol.">
        <title>The Global Catalogue of Microorganisms (GCM) 10K type strain sequencing project: providing services to taxonomists for standard genome sequencing and annotation.</title>
        <authorList>
            <consortium name="The Broad Institute Genomics Platform"/>
            <consortium name="The Broad Institute Genome Sequencing Center for Infectious Disease"/>
            <person name="Wu L."/>
            <person name="Ma J."/>
        </authorList>
    </citation>
    <scope>NUCLEOTIDE SEQUENCE [LARGE SCALE GENOMIC DNA]</scope>
    <source>
        <strain evidence="3">JCM 3369</strain>
    </source>
</reference>
<accession>A0ABW2CUP7</accession>
<dbReference type="Gene3D" id="3.10.180.10">
    <property type="entry name" value="2,3-Dihydroxybiphenyl 1,2-Dioxygenase, domain 1"/>
    <property type="match status" value="1"/>
</dbReference>
<name>A0ABW2CUP7_9ACTN</name>